<dbReference type="PANTHER" id="PTHR20858:SF17">
    <property type="entry name" value="HYDROXYMETHYLPYRIMIDINE_PHOSPHOMETHYLPYRIMIDINE KINASE THI20-RELATED"/>
    <property type="match status" value="1"/>
</dbReference>
<comment type="pathway">
    <text evidence="1">Cofactor biosynthesis; thiamine diphosphate biosynthesis.</text>
</comment>
<dbReference type="InterPro" id="IPR004399">
    <property type="entry name" value="HMP/HMP-P_kinase_dom"/>
</dbReference>
<dbReference type="InterPro" id="IPR013749">
    <property type="entry name" value="PM/HMP-P_kinase-1"/>
</dbReference>
<dbReference type="SUPFAM" id="SSF53613">
    <property type="entry name" value="Ribokinase-like"/>
    <property type="match status" value="1"/>
</dbReference>
<reference evidence="5" key="1">
    <citation type="journal article" date="2019" name="Int. J. Syst. Evol. Microbiol.">
        <title>The Global Catalogue of Microorganisms (GCM) 10K type strain sequencing project: providing services to taxonomists for standard genome sequencing and annotation.</title>
        <authorList>
            <consortium name="The Broad Institute Genomics Platform"/>
            <consortium name="The Broad Institute Genome Sequencing Center for Infectious Disease"/>
            <person name="Wu L."/>
            <person name="Ma J."/>
        </authorList>
    </citation>
    <scope>NUCLEOTIDE SEQUENCE [LARGE SCALE GENOMIC DNA]</scope>
    <source>
        <strain evidence="5">JCM 17805</strain>
    </source>
</reference>
<dbReference type="Gene3D" id="3.40.1190.20">
    <property type="match status" value="1"/>
</dbReference>
<feature type="domain" description="Pyridoxamine kinase/Phosphomethylpyrimidine kinase" evidence="3">
    <location>
        <begin position="13"/>
        <end position="260"/>
    </location>
</feature>
<dbReference type="PANTHER" id="PTHR20858">
    <property type="entry name" value="PHOSPHOMETHYLPYRIMIDINE KINASE"/>
    <property type="match status" value="1"/>
</dbReference>
<dbReference type="Pfam" id="PF08543">
    <property type="entry name" value="Phos_pyr_kin"/>
    <property type="match status" value="1"/>
</dbReference>
<dbReference type="GO" id="GO:0016301">
    <property type="term" value="F:kinase activity"/>
    <property type="evidence" value="ECO:0007669"/>
    <property type="project" value="UniProtKB-KW"/>
</dbReference>
<comment type="caution">
    <text evidence="4">The sequence shown here is derived from an EMBL/GenBank/DDBJ whole genome shotgun (WGS) entry which is preliminary data.</text>
</comment>
<keyword evidence="4" id="KW-0808">Transferase</keyword>
<protein>
    <recommendedName>
        <fullName evidence="2">hydroxymethylpyrimidine kinase</fullName>
        <ecNumber evidence="2">2.7.1.49</ecNumber>
    </recommendedName>
</protein>
<evidence type="ECO:0000313" key="4">
    <source>
        <dbReference type="EMBL" id="GAA4649304.1"/>
    </source>
</evidence>
<dbReference type="EC" id="2.7.1.49" evidence="2"/>
<evidence type="ECO:0000313" key="5">
    <source>
        <dbReference type="Proteomes" id="UP001500604"/>
    </source>
</evidence>
<evidence type="ECO:0000256" key="2">
    <source>
        <dbReference type="ARBA" id="ARBA00012135"/>
    </source>
</evidence>
<organism evidence="4 5">
    <name type="scientific">Kistimonas scapharcae</name>
    <dbReference type="NCBI Taxonomy" id="1036133"/>
    <lineage>
        <taxon>Bacteria</taxon>
        <taxon>Pseudomonadati</taxon>
        <taxon>Pseudomonadota</taxon>
        <taxon>Gammaproteobacteria</taxon>
        <taxon>Oceanospirillales</taxon>
        <taxon>Endozoicomonadaceae</taxon>
        <taxon>Kistimonas</taxon>
    </lineage>
</organism>
<dbReference type="NCBIfam" id="TIGR00097">
    <property type="entry name" value="HMP-P_kinase"/>
    <property type="match status" value="1"/>
</dbReference>
<dbReference type="CDD" id="cd01169">
    <property type="entry name" value="HMPP_kinase"/>
    <property type="match status" value="1"/>
</dbReference>
<keyword evidence="4" id="KW-0418">Kinase</keyword>
<dbReference type="Proteomes" id="UP001500604">
    <property type="component" value="Unassembled WGS sequence"/>
</dbReference>
<evidence type="ECO:0000256" key="1">
    <source>
        <dbReference type="ARBA" id="ARBA00004948"/>
    </source>
</evidence>
<keyword evidence="5" id="KW-1185">Reference proteome</keyword>
<sequence length="267" mass="28132">MTTPIALTIAGSDSGGGAGIQADLKAFSALGAYGCSVITALTAQNTQGVQGIADVEPAFIRQQMESVFSDIPVQAIKIGMLSRTDSINAVADGLEGQRNKPIVLDPVMVATSGDRLLQDEAIATLKARLIPMASLITPNMMEAAVLLGCPVPETSSDMEKMVEPLMALGCQAVLVKGGHLTEAESTDILFDGTDIYHLRSQRIQTQNTHGTGCTLSSAITALLARGFSLPDAVKTAKDYISEAIAHADSLTIGKGHGPVHHFYQWWN</sequence>
<evidence type="ECO:0000259" key="3">
    <source>
        <dbReference type="Pfam" id="PF08543"/>
    </source>
</evidence>
<dbReference type="InterPro" id="IPR029056">
    <property type="entry name" value="Ribokinase-like"/>
</dbReference>
<dbReference type="EMBL" id="BAABFL010000129">
    <property type="protein sequence ID" value="GAA4649304.1"/>
    <property type="molecule type" value="Genomic_DNA"/>
</dbReference>
<name>A0ABP8V1K9_9GAMM</name>
<accession>A0ABP8V1K9</accession>
<dbReference type="RefSeq" id="WP_345195099.1">
    <property type="nucleotide sequence ID" value="NZ_BAABFL010000129.1"/>
</dbReference>
<gene>
    <name evidence="4" type="primary">thiD</name>
    <name evidence="4" type="ORF">GCM10023116_15780</name>
</gene>
<proteinExistence type="predicted"/>